<evidence type="ECO:0000313" key="2">
    <source>
        <dbReference type="EMBL" id="PRQ06504.1"/>
    </source>
</evidence>
<evidence type="ECO:0000256" key="1">
    <source>
        <dbReference type="SAM" id="MobiDB-lite"/>
    </source>
</evidence>
<name>A0A2S9YN43_9BACT</name>
<feature type="compositionally biased region" description="Pro residues" evidence="1">
    <location>
        <begin position="117"/>
        <end position="127"/>
    </location>
</feature>
<dbReference type="GO" id="GO:0034219">
    <property type="term" value="P:carbohydrate transmembrane transport"/>
    <property type="evidence" value="ECO:0007669"/>
    <property type="project" value="InterPro"/>
</dbReference>
<accession>A0A2S9YN43</accession>
<dbReference type="Proteomes" id="UP000238823">
    <property type="component" value="Unassembled WGS sequence"/>
</dbReference>
<dbReference type="InterPro" id="IPR003192">
    <property type="entry name" value="Porin_LamB"/>
</dbReference>
<dbReference type="Gene3D" id="2.40.170.10">
    <property type="entry name" value="Porin, LamB type"/>
    <property type="match status" value="1"/>
</dbReference>
<dbReference type="AlphaFoldDB" id="A0A2S9YN43"/>
<reference evidence="2 3" key="1">
    <citation type="submission" date="2018-03" db="EMBL/GenBank/DDBJ databases">
        <title>Draft Genome Sequences of the Obligatory Marine Myxobacteria Enhygromyxa salina SWB007.</title>
        <authorList>
            <person name="Poehlein A."/>
            <person name="Moghaddam J.A."/>
            <person name="Harms H."/>
            <person name="Alanjari M."/>
            <person name="Koenig G.M."/>
            <person name="Daniel R."/>
            <person name="Schaeberle T.F."/>
        </authorList>
    </citation>
    <scope>NUCLEOTIDE SEQUENCE [LARGE SCALE GENOMIC DNA]</scope>
    <source>
        <strain evidence="2 3">SWB007</strain>
    </source>
</reference>
<proteinExistence type="predicted"/>
<evidence type="ECO:0000313" key="3">
    <source>
        <dbReference type="Proteomes" id="UP000238823"/>
    </source>
</evidence>
<protein>
    <submittedName>
        <fullName evidence="2">Maltoporin</fullName>
    </submittedName>
</protein>
<dbReference type="GO" id="GO:0016020">
    <property type="term" value="C:membrane"/>
    <property type="evidence" value="ECO:0007669"/>
    <property type="project" value="InterPro"/>
</dbReference>
<dbReference type="GO" id="GO:0015288">
    <property type="term" value="F:porin activity"/>
    <property type="evidence" value="ECO:0007669"/>
    <property type="project" value="InterPro"/>
</dbReference>
<dbReference type="SUPFAM" id="SSF56935">
    <property type="entry name" value="Porins"/>
    <property type="match status" value="1"/>
</dbReference>
<comment type="caution">
    <text evidence="2">The sequence shown here is derived from an EMBL/GenBank/DDBJ whole genome shotgun (WGS) entry which is preliminary data.</text>
</comment>
<organism evidence="2 3">
    <name type="scientific">Enhygromyxa salina</name>
    <dbReference type="NCBI Taxonomy" id="215803"/>
    <lineage>
        <taxon>Bacteria</taxon>
        <taxon>Pseudomonadati</taxon>
        <taxon>Myxococcota</taxon>
        <taxon>Polyangia</taxon>
        <taxon>Nannocystales</taxon>
        <taxon>Nannocystaceae</taxon>
        <taxon>Enhygromyxa</taxon>
    </lineage>
</organism>
<gene>
    <name evidence="2" type="ORF">ENSA7_38230</name>
</gene>
<dbReference type="InterPro" id="IPR036998">
    <property type="entry name" value="Porin_LamB_sf"/>
</dbReference>
<feature type="region of interest" description="Disordered" evidence="1">
    <location>
        <begin position="108"/>
        <end position="159"/>
    </location>
</feature>
<dbReference type="EMBL" id="PVNL01000074">
    <property type="protein sequence ID" value="PRQ06504.1"/>
    <property type="molecule type" value="Genomic_DNA"/>
</dbReference>
<feature type="compositionally biased region" description="Acidic residues" evidence="1">
    <location>
        <begin position="128"/>
        <end position="138"/>
    </location>
</feature>
<dbReference type="Pfam" id="PF02264">
    <property type="entry name" value="LamB"/>
    <property type="match status" value="1"/>
</dbReference>
<sequence>MVPAVTTHGFRGAVSQLSQLASARARLARLRTPFVDWCAVSHGLVRVSWVTGLMLAVPTLAWAAPPEDAGPPAPVSEPPQNTIDAEQLRRMQEQLDALESEVQRLRGELEDRESQPVPEPPPKPEPAPEVEPEPEPEPDQPTTVGVASDGQRPPDYADGFHFGSYGRVVAAGDARGRPGRDADIVGRGSRFDESTYAELELRREDYWKQTGAYTRVVATVAFRHPIFHYSGDFDAAIALRNLYIEETDLGLKRLSFWAGSRMYRGDDIYVLDWWPLDNLNTIGGGAGYQFEGGTFIKVHAGVNQPQTRFYTQLVARPLPLNQPGETDVAILDRQQIVSSYKLGHVFHIGHSGGGVKLVGYGETHHVRAGQRELLGEFREFEAVPPDNGYVAGGEVSLFTGKRSTHLNLWVRHAWDLAAYGEFSRPTQLAPNGTTKGARELIVALGGNYEVSFFGVMMGAYFRRYRNASPDLDLFDLNEGIVLVRPQFWFGNVAGTAIEASYQAQQRAAFPNLEQDTTGPLFASLWRVGVMPFWAPAGRGSYARPHIRAFYMATIRDDGAQSLYAQDDVFAQRAVDHLIGFGAEWWFGSTSYFRD</sequence>